<dbReference type="GO" id="GO:1901907">
    <property type="term" value="P:diadenosine pentaphosphate catabolic process"/>
    <property type="evidence" value="ECO:0007669"/>
    <property type="project" value="TreeGrafter"/>
</dbReference>
<evidence type="ECO:0000259" key="5">
    <source>
        <dbReference type="PROSITE" id="PS51462"/>
    </source>
</evidence>
<reference evidence="6 7" key="1">
    <citation type="submission" date="2018-08" db="EMBL/GenBank/DDBJ databases">
        <title>Pseudooceanicola sediminis CY03 in the family Rhodobacteracea.</title>
        <authorList>
            <person name="Zhang Y.-J."/>
        </authorList>
    </citation>
    <scope>NUCLEOTIDE SEQUENCE [LARGE SCALE GENOMIC DNA]</scope>
    <source>
        <strain evidence="6 7">CY03</strain>
    </source>
</reference>
<evidence type="ECO:0000256" key="4">
    <source>
        <dbReference type="ARBA" id="ARBA00022842"/>
    </source>
</evidence>
<keyword evidence="2" id="KW-0479">Metal-binding</keyword>
<comment type="cofactor">
    <cofactor evidence="1">
        <name>Mg(2+)</name>
        <dbReference type="ChEBI" id="CHEBI:18420"/>
    </cofactor>
</comment>
<dbReference type="InterPro" id="IPR000086">
    <property type="entry name" value="NUDIX_hydrolase_dom"/>
</dbReference>
<gene>
    <name evidence="6" type="ORF">DL237_09000</name>
</gene>
<dbReference type="PANTHER" id="PTHR12629:SF0">
    <property type="entry name" value="DIPHOSPHOINOSITOL-POLYPHOSPHATE DIPHOSPHATASE"/>
    <property type="match status" value="1"/>
</dbReference>
<sequence>MLRTFWENVILPLVVRPSRFQVAALCYRNAGAQVQVLVITSRDTGRWILPKGWPKRGFDAGGTALEEAWEEAGVKSDGTPPRMIGTYRYDKRLKGGVPVTTDVEVFAIPVVKLLDDFPEAAERTREWMTPEDAANVVDEPGLKALLRDLPVTVTG</sequence>
<protein>
    <submittedName>
        <fullName evidence="6">NUDIX domain-containing protein</fullName>
    </submittedName>
</protein>
<keyword evidence="7" id="KW-1185">Reference proteome</keyword>
<evidence type="ECO:0000256" key="2">
    <source>
        <dbReference type="ARBA" id="ARBA00022723"/>
    </source>
</evidence>
<dbReference type="GO" id="GO:1901909">
    <property type="term" value="P:diadenosine hexaphosphate catabolic process"/>
    <property type="evidence" value="ECO:0007669"/>
    <property type="project" value="TreeGrafter"/>
</dbReference>
<dbReference type="Gene3D" id="3.90.79.10">
    <property type="entry name" value="Nucleoside Triphosphate Pyrophosphohydrolase"/>
    <property type="match status" value="1"/>
</dbReference>
<organism evidence="6 7">
    <name type="scientific">Pseudooceanicola sediminis</name>
    <dbReference type="NCBI Taxonomy" id="2211117"/>
    <lineage>
        <taxon>Bacteria</taxon>
        <taxon>Pseudomonadati</taxon>
        <taxon>Pseudomonadota</taxon>
        <taxon>Alphaproteobacteria</taxon>
        <taxon>Rhodobacterales</taxon>
        <taxon>Paracoccaceae</taxon>
        <taxon>Pseudooceanicola</taxon>
    </lineage>
</organism>
<keyword evidence="3" id="KW-0378">Hydrolase</keyword>
<name>A0A399J0D6_9RHOB</name>
<evidence type="ECO:0000256" key="1">
    <source>
        <dbReference type="ARBA" id="ARBA00001946"/>
    </source>
</evidence>
<dbReference type="EMBL" id="QWJJ01000007">
    <property type="protein sequence ID" value="RII38825.1"/>
    <property type="molecule type" value="Genomic_DNA"/>
</dbReference>
<dbReference type="PANTHER" id="PTHR12629">
    <property type="entry name" value="DIPHOSPHOINOSITOL POLYPHOSPHATE PHOSPHOHYDROLASE"/>
    <property type="match status" value="1"/>
</dbReference>
<dbReference type="GO" id="GO:0071543">
    <property type="term" value="P:diphosphoinositol polyphosphate metabolic process"/>
    <property type="evidence" value="ECO:0007669"/>
    <property type="project" value="TreeGrafter"/>
</dbReference>
<dbReference type="OrthoDB" id="7066910at2"/>
<dbReference type="Pfam" id="PF00293">
    <property type="entry name" value="NUDIX"/>
    <property type="match status" value="1"/>
</dbReference>
<feature type="domain" description="Nudix hydrolase" evidence="5">
    <location>
        <begin position="17"/>
        <end position="150"/>
    </location>
</feature>
<dbReference type="GO" id="GO:0008486">
    <property type="term" value="F:diphosphoinositol-polyphosphate diphosphatase activity"/>
    <property type="evidence" value="ECO:0007669"/>
    <property type="project" value="TreeGrafter"/>
</dbReference>
<keyword evidence="4" id="KW-0460">Magnesium</keyword>
<dbReference type="GO" id="GO:1901911">
    <property type="term" value="P:adenosine 5'-(hexahydrogen pentaphosphate) catabolic process"/>
    <property type="evidence" value="ECO:0007669"/>
    <property type="project" value="TreeGrafter"/>
</dbReference>
<dbReference type="RefSeq" id="WP_119398735.1">
    <property type="nucleotide sequence ID" value="NZ_QWJJ01000007.1"/>
</dbReference>
<dbReference type="GO" id="GO:0034432">
    <property type="term" value="F:bis(5'-adenosyl)-pentaphosphatase activity"/>
    <property type="evidence" value="ECO:0007669"/>
    <property type="project" value="TreeGrafter"/>
</dbReference>
<dbReference type="SUPFAM" id="SSF55811">
    <property type="entry name" value="Nudix"/>
    <property type="match status" value="1"/>
</dbReference>
<dbReference type="GO" id="GO:0005737">
    <property type="term" value="C:cytoplasm"/>
    <property type="evidence" value="ECO:0007669"/>
    <property type="project" value="TreeGrafter"/>
</dbReference>
<evidence type="ECO:0000313" key="6">
    <source>
        <dbReference type="EMBL" id="RII38825.1"/>
    </source>
</evidence>
<dbReference type="GO" id="GO:0000298">
    <property type="term" value="F:endopolyphosphatase activity"/>
    <property type="evidence" value="ECO:0007669"/>
    <property type="project" value="TreeGrafter"/>
</dbReference>
<dbReference type="Proteomes" id="UP000265848">
    <property type="component" value="Unassembled WGS sequence"/>
</dbReference>
<dbReference type="InterPro" id="IPR015797">
    <property type="entry name" value="NUDIX_hydrolase-like_dom_sf"/>
</dbReference>
<accession>A0A399J0D6</accession>
<dbReference type="AlphaFoldDB" id="A0A399J0D6"/>
<dbReference type="GO" id="GO:0034431">
    <property type="term" value="F:bis(5'-adenosyl)-hexaphosphatase activity"/>
    <property type="evidence" value="ECO:0007669"/>
    <property type="project" value="TreeGrafter"/>
</dbReference>
<evidence type="ECO:0000313" key="7">
    <source>
        <dbReference type="Proteomes" id="UP000265848"/>
    </source>
</evidence>
<dbReference type="InterPro" id="IPR047198">
    <property type="entry name" value="DDP-like_NUDIX"/>
</dbReference>
<evidence type="ECO:0000256" key="3">
    <source>
        <dbReference type="ARBA" id="ARBA00022801"/>
    </source>
</evidence>
<dbReference type="PROSITE" id="PS51462">
    <property type="entry name" value="NUDIX"/>
    <property type="match status" value="1"/>
</dbReference>
<comment type="caution">
    <text evidence="6">The sequence shown here is derived from an EMBL/GenBank/DDBJ whole genome shotgun (WGS) entry which is preliminary data.</text>
</comment>
<dbReference type="GO" id="GO:0046872">
    <property type="term" value="F:metal ion binding"/>
    <property type="evidence" value="ECO:0007669"/>
    <property type="project" value="UniProtKB-KW"/>
</dbReference>
<proteinExistence type="predicted"/>
<dbReference type="CDD" id="cd04666">
    <property type="entry name" value="NUDIX_DIPP2_like_Nudt4"/>
    <property type="match status" value="1"/>
</dbReference>